<dbReference type="Gene3D" id="3.40.50.720">
    <property type="entry name" value="NAD(P)-binding Rossmann-like Domain"/>
    <property type="match status" value="4"/>
</dbReference>
<dbReference type="InterPro" id="IPR013154">
    <property type="entry name" value="ADH-like_N"/>
</dbReference>
<dbReference type="Pfam" id="PF08659">
    <property type="entry name" value="KR"/>
    <property type="match status" value="4"/>
</dbReference>
<dbReference type="FunFam" id="3.40.47.10:FF:000019">
    <property type="entry name" value="Polyketide synthase type I"/>
    <property type="match status" value="4"/>
</dbReference>
<dbReference type="SMART" id="SM00827">
    <property type="entry name" value="PKS_AT"/>
    <property type="match status" value="4"/>
</dbReference>
<evidence type="ECO:0000256" key="2">
    <source>
        <dbReference type="ARBA" id="ARBA00022450"/>
    </source>
</evidence>
<evidence type="ECO:0000259" key="11">
    <source>
        <dbReference type="PROSITE" id="PS52004"/>
    </source>
</evidence>
<feature type="active site" description="Proton donor; for dehydratase activity" evidence="8">
    <location>
        <position position="1137"/>
    </location>
</feature>
<feature type="region of interest" description="N-terminal hotdog fold" evidence="8">
    <location>
        <begin position="4431"/>
        <end position="4556"/>
    </location>
</feature>
<dbReference type="InterPro" id="IPR006162">
    <property type="entry name" value="Ppantetheine_attach_site"/>
</dbReference>
<dbReference type="InterPro" id="IPR009081">
    <property type="entry name" value="PP-bd_ACP"/>
</dbReference>
<feature type="region of interest" description="Disordered" evidence="9">
    <location>
        <begin position="6603"/>
        <end position="6637"/>
    </location>
</feature>
<dbReference type="InterPro" id="IPR049900">
    <property type="entry name" value="PKS_mFAS_DH"/>
</dbReference>
<dbReference type="GO" id="GO:0033068">
    <property type="term" value="P:macrolide biosynthetic process"/>
    <property type="evidence" value="ECO:0007669"/>
    <property type="project" value="UniProtKB-ARBA"/>
</dbReference>
<dbReference type="SMART" id="SM01294">
    <property type="entry name" value="PKS_PP_betabranch"/>
    <property type="match status" value="4"/>
</dbReference>
<dbReference type="PROSITE" id="PS52004">
    <property type="entry name" value="KS3_2"/>
    <property type="match status" value="4"/>
</dbReference>
<feature type="region of interest" description="C-terminal hotdog fold" evidence="8">
    <location>
        <begin position="2825"/>
        <end position="2964"/>
    </location>
</feature>
<evidence type="ECO:0000259" key="10">
    <source>
        <dbReference type="PROSITE" id="PS50075"/>
    </source>
</evidence>
<dbReference type="InterPro" id="IPR055123">
    <property type="entry name" value="SpnB-like_Rossmann"/>
</dbReference>
<dbReference type="Pfam" id="PF00109">
    <property type="entry name" value="ketoacyl-synt"/>
    <property type="match status" value="4"/>
</dbReference>
<dbReference type="Gene3D" id="3.40.50.11460">
    <property type="match status" value="1"/>
</dbReference>
<dbReference type="RefSeq" id="WP_246127264.1">
    <property type="nucleotide sequence ID" value="NZ_BIFH01000044.1"/>
</dbReference>
<feature type="region of interest" description="N-terminal hotdog fold" evidence="8">
    <location>
        <begin position="934"/>
        <end position="1062"/>
    </location>
</feature>
<dbReference type="InterPro" id="IPR001227">
    <property type="entry name" value="Ac_transferase_dom_sf"/>
</dbReference>
<feature type="domain" description="Carrier" evidence="10">
    <location>
        <begin position="1686"/>
        <end position="1764"/>
    </location>
</feature>
<dbReference type="GO" id="GO:0016491">
    <property type="term" value="F:oxidoreductase activity"/>
    <property type="evidence" value="ECO:0007669"/>
    <property type="project" value="InterPro"/>
</dbReference>
<keyword evidence="2" id="KW-0596">Phosphopantetheine</keyword>
<feature type="active site" description="Proton acceptor; for dehydratase activity" evidence="8">
    <location>
        <position position="6536"/>
    </location>
</feature>
<dbReference type="InterPro" id="IPR016039">
    <property type="entry name" value="Thiolase-like"/>
</dbReference>
<keyword evidence="3" id="KW-0597">Phosphoprotein</keyword>
<dbReference type="SMART" id="SM00826">
    <property type="entry name" value="PKS_DH"/>
    <property type="match status" value="4"/>
</dbReference>
<dbReference type="SUPFAM" id="SSF55048">
    <property type="entry name" value="Probable ACP-binding domain of malonyl-CoA ACP transacylase"/>
    <property type="match status" value="4"/>
</dbReference>
<dbReference type="SUPFAM" id="SSF53901">
    <property type="entry name" value="Thiolase-like"/>
    <property type="match status" value="4"/>
</dbReference>
<dbReference type="GO" id="GO:0004312">
    <property type="term" value="F:fatty acid synthase activity"/>
    <property type="evidence" value="ECO:0007669"/>
    <property type="project" value="TreeGrafter"/>
</dbReference>
<dbReference type="Gene3D" id="3.40.47.10">
    <property type="match status" value="4"/>
</dbReference>
<dbReference type="Pfam" id="PF22953">
    <property type="entry name" value="SpnB_Rossmann"/>
    <property type="match status" value="4"/>
</dbReference>
<comment type="caution">
    <text evidence="13">The sequence shown here is derived from an EMBL/GenBank/DDBJ whole genome shotgun (WGS) entry which is preliminary data.</text>
</comment>
<dbReference type="CDD" id="cd05195">
    <property type="entry name" value="enoyl_red"/>
    <property type="match status" value="1"/>
</dbReference>
<feature type="domain" description="Carrier" evidence="10">
    <location>
        <begin position="3439"/>
        <end position="3514"/>
    </location>
</feature>
<feature type="region of interest" description="C-terminal hotdog fold" evidence="8">
    <location>
        <begin position="1076"/>
        <end position="1221"/>
    </location>
</feature>
<keyword evidence="7" id="KW-0012">Acyltransferase</keyword>
<dbReference type="InterPro" id="IPR032821">
    <property type="entry name" value="PKS_assoc"/>
</dbReference>
<feature type="domain" description="Ketosynthase family 3 (KS3)" evidence="11">
    <location>
        <begin position="34"/>
        <end position="460"/>
    </location>
</feature>
<gene>
    <name evidence="13" type="primary">rifB_4</name>
    <name evidence="13" type="ORF">EHYA_08720</name>
</gene>
<feature type="region of interest" description="N-terminal hotdog fold" evidence="8">
    <location>
        <begin position="2689"/>
        <end position="2812"/>
    </location>
</feature>
<dbReference type="InterPro" id="IPR049551">
    <property type="entry name" value="PKS_DH_C"/>
</dbReference>
<dbReference type="Gene3D" id="1.10.1200.10">
    <property type="entry name" value="ACP-like"/>
    <property type="match status" value="4"/>
</dbReference>
<feature type="domain" description="Ketosynthase family 3 (KS3)" evidence="11">
    <location>
        <begin position="1790"/>
        <end position="2217"/>
    </location>
</feature>
<dbReference type="Pfam" id="PF16197">
    <property type="entry name" value="KAsynt_C_assoc"/>
    <property type="match status" value="4"/>
</dbReference>
<dbReference type="InterPro" id="IPR011032">
    <property type="entry name" value="GroES-like_sf"/>
</dbReference>
<dbReference type="Pfam" id="PF00698">
    <property type="entry name" value="Acyl_transf_1"/>
    <property type="match status" value="4"/>
</dbReference>
<dbReference type="Pfam" id="PF14765">
    <property type="entry name" value="PS-DH"/>
    <property type="match status" value="4"/>
</dbReference>
<evidence type="ECO:0000256" key="8">
    <source>
        <dbReference type="PROSITE-ProRule" id="PRU01363"/>
    </source>
</evidence>
<feature type="region of interest" description="N-terminal hotdog fold" evidence="8">
    <location>
        <begin position="6504"/>
        <end position="6629"/>
    </location>
</feature>
<dbReference type="PANTHER" id="PTHR43775">
    <property type="entry name" value="FATTY ACID SYNTHASE"/>
    <property type="match status" value="1"/>
</dbReference>
<feature type="region of interest" description="C-terminal hotdog fold" evidence="8">
    <location>
        <begin position="4571"/>
        <end position="4710"/>
    </location>
</feature>
<evidence type="ECO:0000259" key="12">
    <source>
        <dbReference type="PROSITE" id="PS52019"/>
    </source>
</evidence>
<dbReference type="GO" id="GO:0004315">
    <property type="term" value="F:3-oxoacyl-[acyl-carrier-protein] synthase activity"/>
    <property type="evidence" value="ECO:0007669"/>
    <property type="project" value="InterPro"/>
</dbReference>
<dbReference type="FunFam" id="3.40.366.10:FF:000002">
    <property type="entry name" value="Probable polyketide synthase 2"/>
    <property type="match status" value="3"/>
</dbReference>
<evidence type="ECO:0000313" key="13">
    <source>
        <dbReference type="EMBL" id="GCE00989.1"/>
    </source>
</evidence>
<dbReference type="SUPFAM" id="SSF47336">
    <property type="entry name" value="ACP-like"/>
    <property type="match status" value="4"/>
</dbReference>
<feature type="domain" description="PKS/mFAS DH" evidence="12">
    <location>
        <begin position="2689"/>
        <end position="2964"/>
    </location>
</feature>
<dbReference type="InterPro" id="IPR013968">
    <property type="entry name" value="PKS_KR"/>
</dbReference>
<dbReference type="PROSITE" id="PS00012">
    <property type="entry name" value="PHOSPHOPANTETHEINE"/>
    <property type="match status" value="4"/>
</dbReference>
<dbReference type="InterPro" id="IPR020806">
    <property type="entry name" value="PKS_PP-bd"/>
</dbReference>
<evidence type="ECO:0000256" key="1">
    <source>
        <dbReference type="ARBA" id="ARBA00004792"/>
    </source>
</evidence>
<feature type="active site" description="Proton donor; for dehydratase activity" evidence="8">
    <location>
        <position position="6702"/>
    </location>
</feature>
<dbReference type="Gene3D" id="3.30.70.3290">
    <property type="match status" value="4"/>
</dbReference>
<feature type="region of interest" description="Disordered" evidence="9">
    <location>
        <begin position="2958"/>
        <end position="2979"/>
    </location>
</feature>
<dbReference type="InterPro" id="IPR036736">
    <property type="entry name" value="ACP-like_sf"/>
</dbReference>
<dbReference type="SUPFAM" id="SSF52151">
    <property type="entry name" value="FabD/lysophospholipase-like"/>
    <property type="match status" value="4"/>
</dbReference>
<dbReference type="InterPro" id="IPR014031">
    <property type="entry name" value="Ketoacyl_synth_C"/>
</dbReference>
<feature type="domain" description="Ketosynthase family 3 (KS3)" evidence="11">
    <location>
        <begin position="3532"/>
        <end position="3958"/>
    </location>
</feature>
<dbReference type="InterPro" id="IPR016036">
    <property type="entry name" value="Malonyl_transacylase_ACP-bd"/>
</dbReference>
<name>A0A401Z287_9ACTN</name>
<comment type="pathway">
    <text evidence="1">Antibiotic biosynthesis.</text>
</comment>
<dbReference type="SMART" id="SM00825">
    <property type="entry name" value="PKS_KS"/>
    <property type="match status" value="4"/>
</dbReference>
<dbReference type="Pfam" id="PF21089">
    <property type="entry name" value="PKS_DH_N"/>
    <property type="match status" value="4"/>
</dbReference>
<dbReference type="CDD" id="cd00833">
    <property type="entry name" value="PKS"/>
    <property type="match status" value="4"/>
</dbReference>
<keyword evidence="14" id="KW-1185">Reference proteome</keyword>
<keyword evidence="6" id="KW-0511">Multifunctional enzyme</keyword>
<dbReference type="FunFam" id="3.90.180.10:FF:000032">
    <property type="entry name" value="Probable polyketide synthase pks1"/>
    <property type="match status" value="1"/>
</dbReference>
<organism evidence="13 14">
    <name type="scientific">Embleya hyalina</name>
    <dbReference type="NCBI Taxonomy" id="516124"/>
    <lineage>
        <taxon>Bacteria</taxon>
        <taxon>Bacillati</taxon>
        <taxon>Actinomycetota</taxon>
        <taxon>Actinomycetes</taxon>
        <taxon>Kitasatosporales</taxon>
        <taxon>Streptomycetaceae</taxon>
        <taxon>Embleya</taxon>
    </lineage>
</organism>
<feature type="active site" description="Proton donor; for dehydratase activity" evidence="8">
    <location>
        <position position="4631"/>
    </location>
</feature>
<evidence type="ECO:0000256" key="9">
    <source>
        <dbReference type="SAM" id="MobiDB-lite"/>
    </source>
</evidence>
<feature type="domain" description="Carrier" evidence="10">
    <location>
        <begin position="5511"/>
        <end position="5586"/>
    </location>
</feature>
<dbReference type="Pfam" id="PF00550">
    <property type="entry name" value="PP-binding"/>
    <property type="match status" value="4"/>
</dbReference>
<dbReference type="Pfam" id="PF13602">
    <property type="entry name" value="ADH_zinc_N_2"/>
    <property type="match status" value="1"/>
</dbReference>
<evidence type="ECO:0000256" key="5">
    <source>
        <dbReference type="ARBA" id="ARBA00023194"/>
    </source>
</evidence>
<sequence>MAESEEKLRSYLRKAITDARDAHRRVRELEDRQREPIAIVGMACRFPGGLNTPEDLWRFVAEGGDAIGDFPTDRGWDVDALYDPDPDRPGTSYVREGGFLYDVADFDAEFFGISPREAAAMDPQQRLLLEIAWEAVERAGIDPTSLRHSRTGIYTGINGLDYTTVLARTAKGRDGTLGMANGASLLAGRVAYILGLEGPAVTVDTACSSSLVALHLAGNALRSGECDLALVGGATVMCTPESFVNFSRQRGLARDARCKPFSAAADGFILSDGAGLFLIERLSDARRNGHAVLAVLRGSAINQDGASNGLTAPNGPAQERVIRQALHNAGLATGDVDAVEAHGTGTTLGDPIEAHALLATYGQDRPAARPLRLGSIKSNIGHTQAAAGVAGLIKMVLALRHGVLPGTLHVDAPSPHIDWSAGRVELLTEPVPWPSSDRPRRAGVSSFGASGTNAHVVVEEAPPEGGDDVTEVPRPAGVGGVLPWVLSARSEAALRAQAGRLRDWLDEHPDADPADVGRSLAAGRAVLERRAVVRGRDVAELGVGVGEVADGGELAAARPMFAGPGPVFVFPGQGSQWVGMAARLLECSPVFAEAVAECAAVMDPLVADWSLLDVLRAGAGGASAERVDVVQPALFAVMVGLARWWESCGVRPSAVIGHSQGEIAAAHVAGHLSLADAIRIVVFRSRALRGITAAGGGMVSVGVSVERAEELVAGSPGLSLAAVNGPRGVVVSGDREALAVVVDACEREGVRARWIPVDYASHSAHMEVVRDEVERLSAEVTPRAGRVPMYSTLTGEAVTDPAVLGGGYWFENLRGTVRLTTAVEAAVADGHVAFVECSPHPGLVVPLADTLEELGVDDGTVLETLRRDDGGPDRLVAALSAAFVAGVPVDWAGLYPGRGRADLPTYAFRHRRYWVDAESPAGGGAAWGQRAVLHPVLGAAVDLAGDAGTVFTGRLSTTAQPWLADHAVLDTVIVPGTAFLDLVLRAGAEVGYPAIEELTLHTPLVLPDATGVLVQVVVGAADGDGGDGARTVEVHARAEDAPPDHPWTRHASGVLVGVGEERAEDALAGPWPPAGATAVEVDDAYERLATAGFDYGPVFQGLRSVRVRGDELFAEVELPEEAHADADRFALHPALLDAALHPLVVTAGADTPLAAGLPFVWRGIRAGVPGARRLRVRLARPVSGSPSVLGEVAVRAWDEDGREVLAIESLTIRPVSADGLRTPDSVARDSLFTLAWTALELPEPDDDVPNGTLPGGGTADLAALIGALDTGTHVPDAVVLPVSVDDADPVAAAHTACRQVLTALRDWLADERFADSRLVFVTSGAVAVADEHVRPASAAVWGLVRSAQSEHPGRFVLVDADSLDDPGPEFARALRTGADQLVLRDGTALAPSLVRAAADGGSAGFAPAADGTVLITGGTGTLGTLLARHLVTEHGVRHLLLLSRRGVTAAGAADLVAELAAHGAEVTCVTGDAADRATLERVLAGIPAEHPLTAVIHAAGVVDDGVVQSLTADRLDAVLRPKADAAWNLHEATRHLDLTAFVLFSSAAGVLGNPGQGNYAAANAFLDALARRRRREGLPGSSLAWGWWAPTSEMTAGLGDADRQRMARLGVLPLAPEQGLALFDAATNHAEPTPTVVRMDLAVLRTAGSAVPALLRGLARIPNRRAGATGSAAALRRPPAGVSAADWERTLIRAVCVHAAAVIGHADATEIDETRAFRDLGFDSLTGLELRNRLNTATGLRLPATLVFDYPSPVLLGRWLRDRLAEENTGPVGSTVGAPVTPSVGSDTADDPIVIVGMGCRFPGGITAPEHLWDVVAGGVDTLTDFPTDRGWDVERIFDPDPDRPGSTYVRTGGFVDTAADFDPDFFGISPREALAMDPQQRLLLETAWETFERAGIDPTSLRGSRTGVFAGAIYYDYAGGRLRKVPDELEGYIGNGNVGSVASGRVAYTFGLEGPAVTVDTACSSSLVALHLAVHAVRSGECDLALAGGVTVMSTPSVFLDFSRQRGLSSDGRCRSFAAAADGTGWGEGVGLVLVERLSDARRNGHSVLAVVRGSAVNQDGASNGLTAPNGPSQQRVIRQALDSAGLSTGDVDAVEAHGTGTTLGDPIEAQALLATYGRDRAADRPLWLGSVKSNIGHTQAAAGVAGVIKMVLALRHGVLPRTLHVDEPTPHVDWSAGRVEVLADEVAWPAGERVRRAGVSSFGISGTNAHVVLEEAPPIADVSDAVADSGLGGRHTWVVSARSEAAVREQAARLRDWVADRPDLDPAQVARSLVCDRALFGHRAVVSGTDLAELGEGLSAVAAGAEGAVVGAVGRGPGKTAVLCTGQGVRTLGIGRELHAAFPVFAAALDEVCAAFDGVVPFSVRDVVLGAEGMSEADARDTGVAQPALFAFEVALYRLWTSWGRTPDFVVGHSLGEIVAAHVAGVFSLADAVVFVAARARLMGALPGGGAMLAVGAGEAEVAASCPAEVTIAAVNGPASVVVSGPAEAVAALEPDCVVRGWRISRLPVSHAFHSALMEPMLAELRDVLDGLTYGTPEIPVVSDTTGRVAGTDELGDPEYWVRHVRRAVRFGDAIATLRAEGVRTFVEIGPEAALTAMVVEGTAGAEDVAAVPTRRRGRAAVSSVVEALARVFVRGATVDWATLSTGSGRRGRVDLPTYAFERRRFWLDAGVDAGDAVGLGQGVVDHPLLGAVVGLADDQGVLFTGRLALDTHPWLAEHRVSGVVLLPGTAFLELALHVGRLLDCERVDELTLAAPLVLPSTGGVQVQVRVGAPEETGTRTITVHARPDSAELPWTPHATGILAPSGEPPAPSDTTSWPPADATVTDTAELYPWFVETGVDYGPSFQGVQAAWRRGDEVFAEIVLAADDPAADARFELHPALFDAALHPLGLTLLDAEAPRLRLPFSWRGVALHTSGAGTLRVRLRPTGADTIAVTATDETGRPVVSVEALAVREPSRDRLPQPDPSAGELFEPEWTPRAPEDTAGTLGAVVGGPELASTAVRFGAAHHADRTALAGSTVPETVLYDLVATDPGASVDAVHRAAAQALDLVRSWLADERFASARLIVRTRHAVAAAEDDTPDPAAAAARGLLRTACAEHPERFALVDADDLDEVSPEVIAAVAVEPEVAVRASRVLVPRLRRAAVAPRADFGFATDGTVLITGGTGALGRHVARHLVRVHGVRRLLLLSRRGDEVPDAAELRAELVEAGAHVTFAAGDAAERDVLAQALATIPAAHPLTGVVHLAAVIDDGLVGALTPERLAAVLRPKVDAALHLDELTADADLSAFVLFSSAAGLVGNAGQANYAAANVALDALARRRRALGRPAVSLQWGLWAEHSTLTRTMSAIDRRRAAGAGVRAMSVEQGLALLDAAAGRPEAVLTPLRLDPAILRGPEERVAPVLRGLIPTRARRAPARTSDTARALVRRLAALPEAEQDRLLVDLVRTHAAGVLGHADARTIDPDRAFGELGLDSLAALELRTRLSTAVGLRLPATMLFDHPCARAVGVHLRARLLDAPTPGRAAAVARPVTDEPVAIVAIGCRFPGGVASAEDLWRLVSEHTDAISEFPRDRGWDLAELFHPDPEHAGTSYVREGGFLYEAPEFDPEFFGISPREALAMDPQQRLLLEASWETIERAGLDPRSLRGSRTGVYAGLMYADYASRLSSAPEGVDGYLGNGSAGSIASGRVAYTLGLEGPAVTVDTACSSSLVALHLAANALRRGECDLALAGGVTVMSAPATFVEFSRQRGLAPDARCKSFAAGADGTSWSEGIGLLLVERLSDARQLGHPVLAVVRGSAINQDGASNGLAAPNGLAQERVIRDALAHAELSPSDVDAVEAHGTGTPLGDPIEARALLATYGQDRAADRPLWLGSVKSNLGHTQAAAGVAGVIKMIMAMRHAELPATLHVDAPSPHVDWSAGAVSLLTAATPWPETGRPRRAGVSSFGISGTNAHVILEQGDAAPTAPAEPPPAPPAALAWPLSGASAAALRGQAERLRAHLDAHPEDGPVDIAHALVGGRSRFEHRAVVVAEDAAGLRAGLDALSADRPDAAVPVGVAGEPGRIAFVFGGQGSQWPGMGARLLTESPVFAARIRDCDAALAPHTDWSLLAVLRGEPDAPPLDRVDVVQPVLFAVMVALTELWRSLGVRPASVVGHSQGEIAAAHIAGALTLDDAARIVALRSRALRGLSGGGGMMSVAAGPEQVGRLLDGFADRIGIAAVNGPAAVVVSGAADALTELHARCEADGIRARVLPVDYASHSAQIEQVREELLAALGEIVPTPTTDAVLYSSVTGEPVEGTALDAEYWYRNLRTTVAFDRATDALLRDGHTVFVETSPHPVLAPAVEDSARRTGTDVTVVGTLRRDADTLARLLTAAAGLHVRGVVVDWSATHAGHRPRPVDLPTYAFQRERYWLAAGNAPTDAAGLGLHPAAHPLLGAAVAPAEGDRHILTGRISLRTHPWLADHTILDTVLLPGTAFVELALQAGDRVDCDLIEELTVEAPLRLTDTGAVHLQVLLDEPDEQGRRALTIHSRPDDAPAGQAWTRHASGVLAPVADGPGAAPATDAAWPPAGAVALDVDEMYDRLVGQGYRYGPAFRAVRAAWRLGDTVLAEVAPTDEAHGARDFALHPALLDAALHAAGGTSGTSDGDGVIGLPFAWTDVRLHAVGAAALRVRLERLGPDTVGLELTDHTGALVATVGALVGRPATADRLTPAADPAHRDLHHVVWTPLPTPTEPTTARWALLGPDEVRAVAGLRAAGAEVHADGDPDPADVLLITCAGRAGDDVPEAARAAAHRVLDLLRRALTDPRLAAGTLVVLTRGAVPGHHGEDVSDLVAAPIVGLVRSAQTEHPGRIVLADLDDHADSFAALRAAVVADVGEPQLAIRAGTVSAPRLVRTGTEPRLSPPPGTPAWRLDLLDGGTLDRLALLPNADAAAPLAPGQVRIAVRAAGLNFRDVVVALGMVTDTRPPGGEGAGIVVEVGPDVPELVPGDRVMGLFGGGTGPIVVADHRLLAPIPTGWTYAQAAAVPVVFLTAYYGLADLGGLRAGESLLVHAATGGVGMAAVQLARYWDAEVFGTASPGKWATLRGQGVDDAHLASSRDLDFADRFGEVDVVLNSLAHEYVDASLRLLAPGGRFLEMGKTDIRDRDEVLAAHPGRDYRAFDLMDAGAERIREMLADLYRLFEAGVLHPLPVTTWDVRDAVGAFRHLSQARHTGKIVLTLPPTLGAAPDPAGTVLITGGTGTLGGLLARHLVRTAGVRHLLLVGRRGPAAAGAAELQADLTALGARVTIAACDAADRAALAALLADIPAEHPLTAVIHAAGVIDDAALTALTPERVDRVLRPKLHAAWNLHELTRDLDLAEFVLFSSMAGTFGGAGQANYAAANSFLDALAQHRRARGLAATSAAWGLWAQASGMTGHLGAEDLNRIARTGVAALETGHALTLYDALRAADRPTIVPARLDPDALRAAAPTVPALLRDLVRPRGRRAAADTSPDAASPAERLARLPEERRRQALLTLVRTETAAVLGHAGPDAVVPLRPFKALGFDSLTSVELRNRIGAATGLRLPVTLVFDHPTPQALADHVGAELLGTAPVVVEPDRPAPHTDDDPIVIVSVGCRYPGGVAGQDEMWRMLAEGTDTIGPFPRDRGWELDTLFDPDPDRVGKSYVREGGFVADAVHFDAEFFGISPREATSMDPQQRVLLETAWETFERAGIDPTALRGSATGVFVGAMAQDYHGTSQAMAEGQEGYLLTGTATSVISGRVSYVLGLEGPAVTVDTACSSSLVALHLAANALRAGECDLALAGGVAVLTSPQAFIEFSRQRGLAADGRCKPFAAAADGTGWGEGVGLVLVERLSDARRRGHPVLAVVRGSAVNQDGASNGLTAPNGPSQQRVIRQALRNAGLAATDVDAVEAHGTGTTLGDPIEAQALLATYGRDRPAERPLWLGSVKSNIGHTQAAAGVAGVIKMVLALRHATLPPTLHVDAPTPHVDWASGRVRLLTEPVPWPAGERVRRAGISSFGVSGTNAHVIIEQAPAEVAADAPPAGPPGGIVPWVVSGRTEAGLRAQAARLRDWAAAHPELAPADVGASLVRGRAVFERRAVVRGRDTAELVAALGELVDASATGEAPAAIGPGLVFVFPGQGSQWVGMAAELLTCCPVFAETVTRCAEVMDPLLPGWALLDVLRGTDEETAELLRRVEVVQPVLFAVMVGLARWWESCGVRPAAVIGHSQGEIAAAYIAGHLSLPDAARIAALRIRAVQAADMIRGAMVAVAVSAAHAEELIARTGTGDLVHVGGINSPTNTVLSGDTDALALIVADCEREGVRARWIPAAYSSHSPQMDAVRGDLERLLAGIEPTPGRVPMYSTVTGGRLADDALLDIDYWFENMRRTVRFEDAIGAAAADGHTVFLECSSHPGLVVPLGDTLDSLGVPGATLETLRRADGGADRLLAALSAMFVRGGTVDWAGLLPGRQVALPTYAFQRRRHWVDPVGPARGGAGWGQFAVEHPILGAGVDLADGSATVFTGRLDTTTHGWLADHLVLDEVLVPGTVFVDLALRAGGALGCAVVAELTLHEPLVLPDADGVRIQVTVEAPDDAGVRALTVHSRPEDAPAAEPWTRHASGTVTPGAHRPQQDSGPWPPIGAIPLDVAEVYRRLAETGLGYGPTLAGLRAAWRRGDDLFAEVARTADAERGTARFGLHPALLDAALHGLAPGAETTDDGEPAAVRSAGAWRGVTLGGDAGTAGRIRLRAAGEDGVEVELADEAGRSVARIESVALRPWTAGQVRAAGRARPWLTRWEWARVEPTDTPAAGGRWAVLGARAWDGVAAYATAAELIAAVEVGVPVPDLVALPVRIDPAGGLDPEAIRATIRTVRETVRQWRTEPRLAASRLVVVTHDAVSARPEDRVVDPGAAAVWGVVRAARAAEPERFVLADVDGEDGSWPVLLAEASSGRAEFAIRAGTVLLPRLARVAAGETGTAGFPTEGTVLITAGTDDTGALLARHLVTAHGVRRLILAGGSGAKTPLARELARQGAEIDVVACDVSDRAELAKLLVAIPEHSPLTAVVHAAGPAEADTEDLLRARVDAAVHLHELTRDADLSAFVLCTALDGVLADPGRAEHAAGDTFLDALARHRADAGLPALALAWAPADAPVAGLLPLSAEQATALFDRALALPEPALIPLAPDTSALRRAEPGALPALLTALVADPNQRAGAAAEAAPAVIGRLLELPDDEREGALVDLVRGCAATILGHTDPTAIETGSAFKDLGFDSLTALEMRNRLRAALGLTLPATLIFSHPNAAALGRHLHGLLRREHGVSWDSVLGEIDRVEAMLAQLDDEDRARAAERLRDLIGRPEDPLTEREFGANGDTPGAAGGRRFDAATDEELFDFIDGGIEH</sequence>
<feature type="domain" description="Carrier" evidence="10">
    <location>
        <begin position="7233"/>
        <end position="7308"/>
    </location>
</feature>
<dbReference type="InterPro" id="IPR036291">
    <property type="entry name" value="NAD(P)-bd_dom_sf"/>
</dbReference>
<dbReference type="Gene3D" id="3.10.129.110">
    <property type="entry name" value="Polyketide synthase dehydratase"/>
    <property type="match status" value="4"/>
</dbReference>
<keyword evidence="5" id="KW-0045">Antibiotic biosynthesis</keyword>
<evidence type="ECO:0000256" key="4">
    <source>
        <dbReference type="ARBA" id="ARBA00022679"/>
    </source>
</evidence>
<dbReference type="GO" id="GO:0031177">
    <property type="term" value="F:phosphopantetheine binding"/>
    <property type="evidence" value="ECO:0007669"/>
    <property type="project" value="InterPro"/>
</dbReference>
<feature type="active site" description="Proton acceptor; for dehydratase activity" evidence="8">
    <location>
        <position position="4463"/>
    </location>
</feature>
<dbReference type="Pfam" id="PF08240">
    <property type="entry name" value="ADH_N"/>
    <property type="match status" value="1"/>
</dbReference>
<dbReference type="PROSITE" id="PS50075">
    <property type="entry name" value="CARRIER"/>
    <property type="match status" value="4"/>
</dbReference>
<dbReference type="InterPro" id="IPR016035">
    <property type="entry name" value="Acyl_Trfase/lysoPLipase"/>
</dbReference>
<feature type="active site" description="Proton donor; for dehydratase activity" evidence="8">
    <location>
        <position position="2886"/>
    </location>
</feature>
<dbReference type="InterPro" id="IPR014030">
    <property type="entry name" value="Ketoacyl_synth_N"/>
</dbReference>
<dbReference type="FunFam" id="1.10.1200.10:FF:000007">
    <property type="entry name" value="Probable polyketide synthase pks17"/>
    <property type="match status" value="4"/>
</dbReference>
<feature type="domain" description="PKS/mFAS DH" evidence="12">
    <location>
        <begin position="934"/>
        <end position="1221"/>
    </location>
</feature>
<evidence type="ECO:0000256" key="7">
    <source>
        <dbReference type="ARBA" id="ARBA00023315"/>
    </source>
</evidence>
<dbReference type="FunFam" id="3.40.50.720:FF:000381">
    <property type="entry name" value="Probable polyketide synthase pks17"/>
    <property type="match status" value="1"/>
</dbReference>
<feature type="region of interest" description="Disordered" evidence="9">
    <location>
        <begin position="7353"/>
        <end position="7375"/>
    </location>
</feature>
<proteinExistence type="predicted"/>
<feature type="domain" description="PKS/mFAS DH" evidence="12">
    <location>
        <begin position="6504"/>
        <end position="6783"/>
    </location>
</feature>
<dbReference type="InterPro" id="IPR018201">
    <property type="entry name" value="Ketoacyl_synth_AS"/>
</dbReference>
<feature type="active site" description="Proton acceptor; for dehydratase activity" evidence="8">
    <location>
        <position position="966"/>
    </location>
</feature>
<dbReference type="EMBL" id="BIFH01000044">
    <property type="protein sequence ID" value="GCE00989.1"/>
    <property type="molecule type" value="Genomic_DNA"/>
</dbReference>
<accession>A0A401Z287</accession>
<dbReference type="PROSITE" id="PS00606">
    <property type="entry name" value="KS3_1"/>
    <property type="match status" value="4"/>
</dbReference>
<dbReference type="SMART" id="SM00823">
    <property type="entry name" value="PKS_PP"/>
    <property type="match status" value="4"/>
</dbReference>
<feature type="domain" description="PKS/mFAS DH" evidence="12">
    <location>
        <begin position="4431"/>
        <end position="4710"/>
    </location>
</feature>
<dbReference type="PANTHER" id="PTHR43775:SF51">
    <property type="entry name" value="INACTIVE PHENOLPHTHIOCEROL SYNTHESIS POLYKETIDE SYNTHASE TYPE I PKS1-RELATED"/>
    <property type="match status" value="1"/>
</dbReference>
<evidence type="ECO:0000313" key="14">
    <source>
        <dbReference type="Proteomes" id="UP000286931"/>
    </source>
</evidence>
<feature type="region of interest" description="C-terminal hotdog fold" evidence="8">
    <location>
        <begin position="6641"/>
        <end position="6783"/>
    </location>
</feature>
<dbReference type="SUPFAM" id="SSF51735">
    <property type="entry name" value="NAD(P)-binding Rossmann-fold domains"/>
    <property type="match status" value="9"/>
</dbReference>
<dbReference type="PROSITE" id="PS52019">
    <property type="entry name" value="PKS_MFAS_DH"/>
    <property type="match status" value="4"/>
</dbReference>
<dbReference type="InterPro" id="IPR020841">
    <property type="entry name" value="PKS_Beta-ketoAc_synthase_dom"/>
</dbReference>
<keyword evidence="4" id="KW-0808">Transferase</keyword>
<feature type="domain" description="Ketosynthase family 3 (KS3)" evidence="11">
    <location>
        <begin position="5605"/>
        <end position="6031"/>
    </location>
</feature>
<dbReference type="Gene3D" id="3.40.366.10">
    <property type="entry name" value="Malonyl-Coenzyme A Acyl Carrier Protein, domain 2"/>
    <property type="match status" value="4"/>
</dbReference>
<dbReference type="SUPFAM" id="SSF50129">
    <property type="entry name" value="GroES-like"/>
    <property type="match status" value="1"/>
</dbReference>
<protein>
    <submittedName>
        <fullName evidence="13">Polyketide synthase</fullName>
    </submittedName>
</protein>
<dbReference type="InterPro" id="IPR042104">
    <property type="entry name" value="PKS_dehydratase_sf"/>
</dbReference>
<reference evidence="13 14" key="1">
    <citation type="submission" date="2018-12" db="EMBL/GenBank/DDBJ databases">
        <title>Draft genome sequence of Embleya hyalina NBRC 13850T.</title>
        <authorList>
            <person name="Komaki H."/>
            <person name="Hosoyama A."/>
            <person name="Kimura A."/>
            <person name="Ichikawa N."/>
            <person name="Tamura T."/>
        </authorList>
    </citation>
    <scope>NUCLEOTIDE SEQUENCE [LARGE SCALE GENOMIC DNA]</scope>
    <source>
        <strain evidence="13 14">NBRC 13850</strain>
    </source>
</reference>
<evidence type="ECO:0000256" key="6">
    <source>
        <dbReference type="ARBA" id="ARBA00023268"/>
    </source>
</evidence>
<evidence type="ECO:0000256" key="3">
    <source>
        <dbReference type="ARBA" id="ARBA00022553"/>
    </source>
</evidence>
<dbReference type="Proteomes" id="UP000286931">
    <property type="component" value="Unassembled WGS sequence"/>
</dbReference>
<dbReference type="InterPro" id="IPR050091">
    <property type="entry name" value="PKS_NRPS_Biosynth_Enz"/>
</dbReference>
<dbReference type="InterPro" id="IPR057326">
    <property type="entry name" value="KR_dom"/>
</dbReference>
<dbReference type="Pfam" id="PF02801">
    <property type="entry name" value="Ketoacyl-synt_C"/>
    <property type="match status" value="4"/>
</dbReference>
<dbReference type="SMART" id="SM00822">
    <property type="entry name" value="PKS_KR"/>
    <property type="match status" value="4"/>
</dbReference>
<dbReference type="InterPro" id="IPR020843">
    <property type="entry name" value="ER"/>
</dbReference>
<dbReference type="Gene3D" id="3.90.180.10">
    <property type="entry name" value="Medium-chain alcohol dehydrogenases, catalytic domain"/>
    <property type="match status" value="1"/>
</dbReference>
<dbReference type="InterPro" id="IPR014043">
    <property type="entry name" value="Acyl_transferase_dom"/>
</dbReference>
<dbReference type="CDD" id="cd08956">
    <property type="entry name" value="KR_3_FAS_SDR_x"/>
    <property type="match status" value="4"/>
</dbReference>
<dbReference type="SMART" id="SM00829">
    <property type="entry name" value="PKS_ER"/>
    <property type="match status" value="1"/>
</dbReference>
<dbReference type="InterPro" id="IPR020807">
    <property type="entry name" value="PKS_DH"/>
</dbReference>
<dbReference type="GO" id="GO:0006633">
    <property type="term" value="P:fatty acid biosynthetic process"/>
    <property type="evidence" value="ECO:0007669"/>
    <property type="project" value="InterPro"/>
</dbReference>
<dbReference type="InterPro" id="IPR049552">
    <property type="entry name" value="PKS_DH_N"/>
</dbReference>
<feature type="active site" description="Proton acceptor; for dehydratase activity" evidence="8">
    <location>
        <position position="2721"/>
    </location>
</feature>